<accession>A0ABU9KCV4</accession>
<dbReference type="Pfam" id="PF01636">
    <property type="entry name" value="APH"/>
    <property type="match status" value="1"/>
</dbReference>
<gene>
    <name evidence="2" type="ORF">AAEO50_13495</name>
</gene>
<keyword evidence="3" id="KW-1185">Reference proteome</keyword>
<proteinExistence type="predicted"/>
<feature type="domain" description="Aminoglycoside phosphotransferase" evidence="1">
    <location>
        <begin position="103"/>
        <end position="241"/>
    </location>
</feature>
<organism evidence="2 3">
    <name type="scientific">Rossellomorea oryzaecorticis</name>
    <dbReference type="NCBI Taxonomy" id="1396505"/>
    <lineage>
        <taxon>Bacteria</taxon>
        <taxon>Bacillati</taxon>
        <taxon>Bacillota</taxon>
        <taxon>Bacilli</taxon>
        <taxon>Bacillales</taxon>
        <taxon>Bacillaceae</taxon>
        <taxon>Rossellomorea</taxon>
    </lineage>
</organism>
<dbReference type="InterPro" id="IPR002575">
    <property type="entry name" value="Aminoglycoside_PTrfase"/>
</dbReference>
<name>A0ABU9KCV4_9BACI</name>
<dbReference type="Gene3D" id="3.90.1200.10">
    <property type="match status" value="1"/>
</dbReference>
<dbReference type="RefSeq" id="WP_341984484.1">
    <property type="nucleotide sequence ID" value="NZ_JBBYAF010000026.1"/>
</dbReference>
<evidence type="ECO:0000259" key="1">
    <source>
        <dbReference type="Pfam" id="PF01636"/>
    </source>
</evidence>
<evidence type="ECO:0000313" key="3">
    <source>
        <dbReference type="Proteomes" id="UP001389717"/>
    </source>
</evidence>
<protein>
    <submittedName>
        <fullName evidence="2">Phosphotransferase</fullName>
    </submittedName>
</protein>
<dbReference type="SUPFAM" id="SSF56112">
    <property type="entry name" value="Protein kinase-like (PK-like)"/>
    <property type="match status" value="1"/>
</dbReference>
<dbReference type="Proteomes" id="UP001389717">
    <property type="component" value="Unassembled WGS sequence"/>
</dbReference>
<dbReference type="EMBL" id="JBBYAF010000026">
    <property type="protein sequence ID" value="MEL3973297.1"/>
    <property type="molecule type" value="Genomic_DNA"/>
</dbReference>
<dbReference type="InterPro" id="IPR051678">
    <property type="entry name" value="AGP_Transferase"/>
</dbReference>
<evidence type="ECO:0000313" key="2">
    <source>
        <dbReference type="EMBL" id="MEL3973297.1"/>
    </source>
</evidence>
<dbReference type="PANTHER" id="PTHR21310">
    <property type="entry name" value="AMINOGLYCOSIDE PHOSPHOTRANSFERASE-RELATED-RELATED"/>
    <property type="match status" value="1"/>
</dbReference>
<dbReference type="InterPro" id="IPR011009">
    <property type="entry name" value="Kinase-like_dom_sf"/>
</dbReference>
<sequence length="310" mass="36759">MTSPELRLKEMNWQLLNKEPITGVHAGSIYRITVTTHDNNRSTYIYKEFVKERNNEADVYKKLQSTLKPFSKLIKLWDSSPQAILMCDLHAPMKEGFIELPLENKKNLLKHILKRLADLHSLHLGKIADDLPVHSISSEWYEWGLDQMKRLCTRHKWAKPEWIQSLQHAYSKLGLHHYKIKSPLTLTHGDPHLENLFLLDEGIWFIDWEWAAMASPLRDITILLQDIYDPDLIQYSNKYYRDLLEAKGFPISKEDYRNDFNHLYIDHTTMMLAWEIEKYYKGYVSEERMKEITTFKIREINRVAKEALGE</sequence>
<comment type="caution">
    <text evidence="2">The sequence shown here is derived from an EMBL/GenBank/DDBJ whole genome shotgun (WGS) entry which is preliminary data.</text>
</comment>
<reference evidence="2 3" key="1">
    <citation type="submission" date="2024-04" db="EMBL/GenBank/DDBJ databases">
        <title>Bacillus oryzaecorticis sp. nov., a moderately halophilic bacterium isolated from rice husks.</title>
        <authorList>
            <person name="Zhu H.-S."/>
        </authorList>
    </citation>
    <scope>NUCLEOTIDE SEQUENCE [LARGE SCALE GENOMIC DNA]</scope>
    <source>
        <strain evidence="2 3">ZC255</strain>
    </source>
</reference>